<evidence type="ECO:0000256" key="7">
    <source>
        <dbReference type="ARBA" id="ARBA00023004"/>
    </source>
</evidence>
<dbReference type="SFLD" id="SFLDG01386">
    <property type="entry name" value="main_SPASM_domain-containing"/>
    <property type="match status" value="1"/>
</dbReference>
<dbReference type="RefSeq" id="WP_006803255.1">
    <property type="nucleotide sequence ID" value="NZ_CABKOI010000017.1"/>
</dbReference>
<dbReference type="InterPro" id="IPR013785">
    <property type="entry name" value="Aldolase_TIM"/>
</dbReference>
<dbReference type="InterPro" id="IPR007197">
    <property type="entry name" value="rSAM"/>
</dbReference>
<comment type="caution">
    <text evidence="14">The sequence shown here is derived from an EMBL/GenBank/DDBJ whole genome shotgun (WGS) entry which is preliminary data.</text>
</comment>
<dbReference type="OrthoDB" id="9763993at2"/>
<dbReference type="Proteomes" id="UP000233350">
    <property type="component" value="Unassembled WGS sequence"/>
</dbReference>
<dbReference type="GO" id="GO:0061799">
    <property type="term" value="F:cyclic pyranopterin monophosphate synthase activity"/>
    <property type="evidence" value="ECO:0007669"/>
    <property type="project" value="TreeGrafter"/>
</dbReference>
<protein>
    <recommendedName>
        <fullName evidence="2">GTP 3',8-cyclase</fullName>
        <ecNumber evidence="2">4.1.99.22</ecNumber>
    </recommendedName>
</protein>
<dbReference type="SFLD" id="SFLDG01383">
    <property type="entry name" value="cyclic_pyranopterin_phosphate"/>
    <property type="match status" value="1"/>
</dbReference>
<evidence type="ECO:0000256" key="4">
    <source>
        <dbReference type="ARBA" id="ARBA00022691"/>
    </source>
</evidence>
<evidence type="ECO:0000256" key="3">
    <source>
        <dbReference type="ARBA" id="ARBA00022485"/>
    </source>
</evidence>
<dbReference type="SMART" id="SM00729">
    <property type="entry name" value="Elp3"/>
    <property type="match status" value="1"/>
</dbReference>
<organism evidence="14 15">
    <name type="scientific">Helicobacter winghamensis</name>
    <dbReference type="NCBI Taxonomy" id="157268"/>
    <lineage>
        <taxon>Bacteria</taxon>
        <taxon>Pseudomonadati</taxon>
        <taxon>Campylobacterota</taxon>
        <taxon>Epsilonproteobacteria</taxon>
        <taxon>Campylobacterales</taxon>
        <taxon>Helicobacteraceae</taxon>
        <taxon>Helicobacter</taxon>
    </lineage>
</organism>
<evidence type="ECO:0000259" key="13">
    <source>
        <dbReference type="PROSITE" id="PS51918"/>
    </source>
</evidence>
<keyword evidence="15" id="KW-1185">Reference proteome</keyword>
<dbReference type="GO" id="GO:0051539">
    <property type="term" value="F:4 iron, 4 sulfur cluster binding"/>
    <property type="evidence" value="ECO:0007669"/>
    <property type="project" value="UniProtKB-KW"/>
</dbReference>
<dbReference type="GO" id="GO:0046872">
    <property type="term" value="F:metal ion binding"/>
    <property type="evidence" value="ECO:0007669"/>
    <property type="project" value="UniProtKB-KW"/>
</dbReference>
<dbReference type="GO" id="GO:0005525">
    <property type="term" value="F:GTP binding"/>
    <property type="evidence" value="ECO:0007669"/>
    <property type="project" value="UniProtKB-KW"/>
</dbReference>
<keyword evidence="11" id="KW-0456">Lyase</keyword>
<dbReference type="InterPro" id="IPR040064">
    <property type="entry name" value="MoaA-like"/>
</dbReference>
<keyword evidence="10" id="KW-0501">Molybdenum cofactor biosynthesis</keyword>
<evidence type="ECO:0000256" key="5">
    <source>
        <dbReference type="ARBA" id="ARBA00022723"/>
    </source>
</evidence>
<keyword evidence="3" id="KW-0004">4Fe-4S</keyword>
<dbReference type="InterPro" id="IPR000385">
    <property type="entry name" value="MoaA_NifB_PqqE_Fe-S-bd_CS"/>
</dbReference>
<dbReference type="CDD" id="cd21117">
    <property type="entry name" value="Twitch_MoaA"/>
    <property type="match status" value="1"/>
</dbReference>
<evidence type="ECO:0000256" key="11">
    <source>
        <dbReference type="ARBA" id="ARBA00023239"/>
    </source>
</evidence>
<keyword evidence="4" id="KW-0949">S-adenosyl-L-methionine</keyword>
<dbReference type="GeneID" id="97290711"/>
<evidence type="ECO:0000256" key="6">
    <source>
        <dbReference type="ARBA" id="ARBA00022741"/>
    </source>
</evidence>
<comment type="catalytic activity">
    <reaction evidence="12">
        <text>GTP + AH2 + S-adenosyl-L-methionine = (8S)-3',8-cyclo-7,8-dihydroguanosine 5'-triphosphate + 5'-deoxyadenosine + L-methionine + A + H(+)</text>
        <dbReference type="Rhea" id="RHEA:49576"/>
        <dbReference type="ChEBI" id="CHEBI:13193"/>
        <dbReference type="ChEBI" id="CHEBI:15378"/>
        <dbReference type="ChEBI" id="CHEBI:17319"/>
        <dbReference type="ChEBI" id="CHEBI:17499"/>
        <dbReference type="ChEBI" id="CHEBI:37565"/>
        <dbReference type="ChEBI" id="CHEBI:57844"/>
        <dbReference type="ChEBI" id="CHEBI:59789"/>
        <dbReference type="ChEBI" id="CHEBI:131766"/>
        <dbReference type="EC" id="4.1.99.22"/>
    </reaction>
</comment>
<dbReference type="PANTHER" id="PTHR22960">
    <property type="entry name" value="MOLYBDOPTERIN COFACTOR SYNTHESIS PROTEIN A"/>
    <property type="match status" value="1"/>
</dbReference>
<keyword evidence="7" id="KW-0408">Iron</keyword>
<dbReference type="AlphaFoldDB" id="A0A2N3PKZ8"/>
<keyword evidence="8" id="KW-0411">Iron-sulfur</keyword>
<reference evidence="14 15" key="1">
    <citation type="submission" date="2016-07" db="EMBL/GenBank/DDBJ databases">
        <title>Detection of Helicobacter winghamensis from caecal content of red fox (Vulpes vulpes).</title>
        <authorList>
            <person name="Zanoni R.G."/>
            <person name="Florio D."/>
            <person name="Caffara M."/>
            <person name="Renzi M."/>
            <person name="Parisi A."/>
            <person name="Pasquali F."/>
            <person name="Manfreda G."/>
        </authorList>
    </citation>
    <scope>NUCLEOTIDE SEQUENCE [LARGE SCALE GENOMIC DNA]</scope>
    <source>
        <strain evidence="14 15">295_13</strain>
    </source>
</reference>
<evidence type="ECO:0000256" key="12">
    <source>
        <dbReference type="ARBA" id="ARBA00048697"/>
    </source>
</evidence>
<dbReference type="Pfam" id="PF06463">
    <property type="entry name" value="Mob_synth_C"/>
    <property type="match status" value="1"/>
</dbReference>
<evidence type="ECO:0000313" key="14">
    <source>
        <dbReference type="EMBL" id="PKT82334.1"/>
    </source>
</evidence>
<keyword evidence="9" id="KW-0342">GTP-binding</keyword>
<dbReference type="NCBIfam" id="TIGR02666">
    <property type="entry name" value="moaA"/>
    <property type="match status" value="1"/>
</dbReference>
<dbReference type="InterPro" id="IPR010505">
    <property type="entry name" value="MoaA_twitch"/>
</dbReference>
<evidence type="ECO:0000256" key="10">
    <source>
        <dbReference type="ARBA" id="ARBA00023150"/>
    </source>
</evidence>
<dbReference type="InterPro" id="IPR006638">
    <property type="entry name" value="Elp3/MiaA/NifB-like_rSAM"/>
</dbReference>
<dbReference type="InterPro" id="IPR058240">
    <property type="entry name" value="rSAM_sf"/>
</dbReference>
<dbReference type="PANTHER" id="PTHR22960:SF0">
    <property type="entry name" value="MOLYBDENUM COFACTOR BIOSYNTHESIS PROTEIN 1"/>
    <property type="match status" value="1"/>
</dbReference>
<keyword evidence="5" id="KW-0479">Metal-binding</keyword>
<evidence type="ECO:0000313" key="15">
    <source>
        <dbReference type="Proteomes" id="UP000233350"/>
    </source>
</evidence>
<dbReference type="SFLD" id="SFLDS00029">
    <property type="entry name" value="Radical_SAM"/>
    <property type="match status" value="1"/>
</dbReference>
<comment type="cofactor">
    <cofactor evidence="1">
        <name>[4Fe-4S] cluster</name>
        <dbReference type="ChEBI" id="CHEBI:49883"/>
    </cofactor>
</comment>
<dbReference type="SUPFAM" id="SSF102114">
    <property type="entry name" value="Radical SAM enzymes"/>
    <property type="match status" value="1"/>
</dbReference>
<dbReference type="STRING" id="556267.HWAG_01557"/>
<dbReference type="UniPathway" id="UPA00344"/>
<evidence type="ECO:0000256" key="9">
    <source>
        <dbReference type="ARBA" id="ARBA00023134"/>
    </source>
</evidence>
<dbReference type="SFLD" id="SFLDG01067">
    <property type="entry name" value="SPASM/twitch_domain_containing"/>
    <property type="match status" value="1"/>
</dbReference>
<dbReference type="CDD" id="cd01335">
    <property type="entry name" value="Radical_SAM"/>
    <property type="match status" value="1"/>
</dbReference>
<dbReference type="Gene3D" id="3.20.20.70">
    <property type="entry name" value="Aldolase class I"/>
    <property type="match status" value="1"/>
</dbReference>
<dbReference type="GO" id="GO:0006777">
    <property type="term" value="P:Mo-molybdopterin cofactor biosynthetic process"/>
    <property type="evidence" value="ECO:0007669"/>
    <property type="project" value="UniProtKB-KW"/>
</dbReference>
<proteinExistence type="predicted"/>
<dbReference type="Pfam" id="PF04055">
    <property type="entry name" value="Radical_SAM"/>
    <property type="match status" value="1"/>
</dbReference>
<accession>A0A2N3PKZ8</accession>
<sequence>MLVDSFGRTIDYMRISVTERCNFRCAYCMPNTPMDIGDESLDVPLESVLNFIKVATSEGVKKIRITGGEPLLRSKIVEFIANICKIAPHIDIALTTNAFLLAPIAQDLKNAGLKRINISLDSLKKENIKCISKRDGLDKILLGIQAAQKAGLKIKLNMVPLRGINDCEIVEILEYAIGLGVMVRYIEFMENTHAKSEIRGLKLVEILAHIHTKYTANIFEKEIFGPATLFKIPKENIQSILGKTLDCDYVFGVIAPHNDDFCKTCNRIRLSSEGKLIPCLYHENAIDIKEAMLQGNTQEILERLKLCISTKPEKNDWDSDTVSKRAFYQTGG</sequence>
<keyword evidence="6" id="KW-0547">Nucleotide-binding</keyword>
<name>A0A2N3PKZ8_9HELI</name>
<evidence type="ECO:0000256" key="8">
    <source>
        <dbReference type="ARBA" id="ARBA00023014"/>
    </source>
</evidence>
<dbReference type="InterPro" id="IPR050105">
    <property type="entry name" value="MoCo_biosynth_MoaA/MoaC"/>
</dbReference>
<gene>
    <name evidence="14" type="ORF">BCM31_06475</name>
</gene>
<evidence type="ECO:0000256" key="2">
    <source>
        <dbReference type="ARBA" id="ARBA00012167"/>
    </source>
</evidence>
<dbReference type="GO" id="GO:0061798">
    <property type="term" value="F:GTP 3',8'-cyclase activity"/>
    <property type="evidence" value="ECO:0007669"/>
    <property type="project" value="UniProtKB-EC"/>
</dbReference>
<dbReference type="EC" id="4.1.99.22" evidence="2"/>
<dbReference type="PROSITE" id="PS01305">
    <property type="entry name" value="MOAA_NIFB_PQQE"/>
    <property type="match status" value="1"/>
</dbReference>
<dbReference type="EMBL" id="MBPK01000005">
    <property type="protein sequence ID" value="PKT82334.1"/>
    <property type="molecule type" value="Genomic_DNA"/>
</dbReference>
<evidence type="ECO:0000256" key="1">
    <source>
        <dbReference type="ARBA" id="ARBA00001966"/>
    </source>
</evidence>
<dbReference type="InterPro" id="IPR013483">
    <property type="entry name" value="MoaA"/>
</dbReference>
<dbReference type="PROSITE" id="PS51918">
    <property type="entry name" value="RADICAL_SAM"/>
    <property type="match status" value="1"/>
</dbReference>
<feature type="domain" description="Radical SAM core" evidence="13">
    <location>
        <begin position="5"/>
        <end position="227"/>
    </location>
</feature>